<dbReference type="STRING" id="1220924.W2RUG9"/>
<evidence type="ECO:0000256" key="5">
    <source>
        <dbReference type="ARBA" id="ARBA00022490"/>
    </source>
</evidence>
<reference evidence="13 14" key="1">
    <citation type="submission" date="2013-03" db="EMBL/GenBank/DDBJ databases">
        <title>The Genome Sequence of Phialophora europaea CBS 101466.</title>
        <authorList>
            <consortium name="The Broad Institute Genomics Platform"/>
            <person name="Cuomo C."/>
            <person name="de Hoog S."/>
            <person name="Gorbushina A."/>
            <person name="Walker B."/>
            <person name="Young S.K."/>
            <person name="Zeng Q."/>
            <person name="Gargeya S."/>
            <person name="Fitzgerald M."/>
            <person name="Haas B."/>
            <person name="Abouelleil A."/>
            <person name="Allen A.W."/>
            <person name="Alvarado L."/>
            <person name="Arachchi H.M."/>
            <person name="Berlin A.M."/>
            <person name="Chapman S.B."/>
            <person name="Gainer-Dewar J."/>
            <person name="Goldberg J."/>
            <person name="Griggs A."/>
            <person name="Gujja S."/>
            <person name="Hansen M."/>
            <person name="Howarth C."/>
            <person name="Imamovic A."/>
            <person name="Ireland A."/>
            <person name="Larimer J."/>
            <person name="McCowan C."/>
            <person name="Murphy C."/>
            <person name="Pearson M."/>
            <person name="Poon T.W."/>
            <person name="Priest M."/>
            <person name="Roberts A."/>
            <person name="Saif S."/>
            <person name="Shea T."/>
            <person name="Sisk P."/>
            <person name="Sykes S."/>
            <person name="Wortman J."/>
            <person name="Nusbaum C."/>
            <person name="Birren B."/>
        </authorList>
    </citation>
    <scope>NUCLEOTIDE SEQUENCE [LARGE SCALE GENOMIC DNA]</scope>
    <source>
        <strain evidence="13 14">CBS 101466</strain>
    </source>
</reference>
<name>W2RUG9_CYPE1</name>
<evidence type="ECO:0000256" key="12">
    <source>
        <dbReference type="SAM" id="MobiDB-lite"/>
    </source>
</evidence>
<keyword evidence="7 11" id="KW-0808">Transferase</keyword>
<dbReference type="RefSeq" id="XP_008717014.1">
    <property type="nucleotide sequence ID" value="XM_008718792.1"/>
</dbReference>
<dbReference type="GO" id="GO:0030488">
    <property type="term" value="P:tRNA methylation"/>
    <property type="evidence" value="ECO:0007669"/>
    <property type="project" value="UniProtKB-UniRule"/>
</dbReference>
<evidence type="ECO:0000313" key="13">
    <source>
        <dbReference type="EMBL" id="ETN40171.1"/>
    </source>
</evidence>
<dbReference type="FunCoup" id="W2RUG9">
    <property type="interactions" value="83"/>
</dbReference>
<dbReference type="EC" id="2.1.1.211" evidence="3 11"/>
<keyword evidence="14" id="KW-1185">Reference proteome</keyword>
<dbReference type="OrthoDB" id="10047021at2759"/>
<feature type="compositionally biased region" description="Basic and acidic residues" evidence="12">
    <location>
        <begin position="610"/>
        <end position="627"/>
    </location>
</feature>
<protein>
    <recommendedName>
        <fullName evidence="4 11">tRNA (uracil-O(2)-)-methyltransferase</fullName>
        <ecNumber evidence="3 11">2.1.1.211</ecNumber>
    </recommendedName>
</protein>
<sequence length="643" mass="71078">MRDSLSTPDWHWRTHSSYQHIAPPTTLTAAKFQEVTNLLLANPNLNSSHLFRADIVSDSASQLKTRAQQEEALLHAADASSLSGGDGAVPSYTPVPAVNGVQPHRTVVRRLIPRNQNLDRALEQTCFFYERLEGGAEVVVYVPHAASEGDMPWYHPKVRALAYVFAPGGAGGCEEAAVSVWWVPFDSEQKGVGPEVPQRLHRTLLALGSTFMRLVRYDSQAHSSAFVPASDSTATGSDRDLGLDLDLRPTAIKDTLLPQHTVQDTYARLKTAYAPHLIASWVESTPPEKHVFEDLAIAAFLLCLWQKMYGTAQSERWKGFVDIACGNGLLVWILNREGWSGRGVDARRRKTWGALGLEGTDHTPATVEERVIVPRPFLDELEAEADGHSPSGWVLRDTGMRVHDGIFEPGTFIISNHADELTTWTPLLAALSSPASPLPFLNIPCCSHAFSGEKHRYNPNEVRLGPVAGNTKTQNGDDIEDQQQQQSQQGDLKALRVKRLKERSGADDKSMYVCLTKKVVQLARELGVQTTCTLMRIPSTRNIAVVNLGGWDNGVDVETSGKEWGRRKAHELIERECARSGGLKRSAEIWVERARKLHSGQGRGKVNWGRKMEGGEKDARVQTEHGEMGSSTCQQEKVYTEPE</sequence>
<comment type="function">
    <text evidence="11">Adenosyl-L-methionine (AdoMet)-dependent tRNA (uracil-O(2)-)-methyltransferase.</text>
</comment>
<evidence type="ECO:0000256" key="11">
    <source>
        <dbReference type="RuleBase" id="RU368004"/>
    </source>
</evidence>
<dbReference type="AlphaFoldDB" id="W2RUG9"/>
<proteinExistence type="inferred from homology"/>
<keyword evidence="9 11" id="KW-0819">tRNA processing</keyword>
<evidence type="ECO:0000313" key="14">
    <source>
        <dbReference type="Proteomes" id="UP000030752"/>
    </source>
</evidence>
<evidence type="ECO:0000256" key="3">
    <source>
        <dbReference type="ARBA" id="ARBA00012795"/>
    </source>
</evidence>
<dbReference type="VEuPathDB" id="FungiDB:HMPREF1541_04447"/>
<dbReference type="PANTHER" id="PTHR21210:SF0">
    <property type="entry name" value="TRNA (URACIL-O(2)-)-METHYLTRANSFERASE-RELATED"/>
    <property type="match status" value="1"/>
</dbReference>
<dbReference type="Proteomes" id="UP000030752">
    <property type="component" value="Unassembled WGS sequence"/>
</dbReference>
<comment type="similarity">
    <text evidence="2 11">Belongs to the TRM44 family.</text>
</comment>
<dbReference type="GeneID" id="19971786"/>
<dbReference type="InParanoid" id="W2RUG9"/>
<comment type="subcellular location">
    <subcellularLocation>
        <location evidence="1 11">Cytoplasm</location>
    </subcellularLocation>
</comment>
<dbReference type="InterPro" id="IPR011671">
    <property type="entry name" value="tRNA_uracil_MeTrfase"/>
</dbReference>
<evidence type="ECO:0000256" key="7">
    <source>
        <dbReference type="ARBA" id="ARBA00022679"/>
    </source>
</evidence>
<dbReference type="EMBL" id="KB822720">
    <property type="protein sequence ID" value="ETN40171.1"/>
    <property type="molecule type" value="Genomic_DNA"/>
</dbReference>
<keyword evidence="8 11" id="KW-0949">S-adenosyl-L-methionine</keyword>
<gene>
    <name evidence="13" type="ORF">HMPREF1541_04447</name>
</gene>
<keyword evidence="5 11" id="KW-0963">Cytoplasm</keyword>
<dbReference type="Pfam" id="PF07757">
    <property type="entry name" value="AdoMet_MTase"/>
    <property type="match status" value="1"/>
</dbReference>
<dbReference type="GO" id="GO:0005737">
    <property type="term" value="C:cytoplasm"/>
    <property type="evidence" value="ECO:0007669"/>
    <property type="project" value="UniProtKB-SubCell"/>
</dbReference>
<evidence type="ECO:0000256" key="2">
    <source>
        <dbReference type="ARBA" id="ARBA00009056"/>
    </source>
</evidence>
<organism evidence="13 14">
    <name type="scientific">Cyphellophora europaea (strain CBS 101466)</name>
    <name type="common">Phialophora europaea</name>
    <dbReference type="NCBI Taxonomy" id="1220924"/>
    <lineage>
        <taxon>Eukaryota</taxon>
        <taxon>Fungi</taxon>
        <taxon>Dikarya</taxon>
        <taxon>Ascomycota</taxon>
        <taxon>Pezizomycotina</taxon>
        <taxon>Eurotiomycetes</taxon>
        <taxon>Chaetothyriomycetidae</taxon>
        <taxon>Chaetothyriales</taxon>
        <taxon>Cyphellophoraceae</taxon>
        <taxon>Cyphellophora</taxon>
    </lineage>
</organism>
<evidence type="ECO:0000256" key="6">
    <source>
        <dbReference type="ARBA" id="ARBA00022603"/>
    </source>
</evidence>
<evidence type="ECO:0000256" key="8">
    <source>
        <dbReference type="ARBA" id="ARBA00022691"/>
    </source>
</evidence>
<comment type="catalytic activity">
    <reaction evidence="10 11">
        <text>uridine(44) in tRNA(Ser) + S-adenosyl-L-methionine = 2'-O-methyluridine(44) in tRNA(Ser) + S-adenosyl-L-homocysteine + H(+)</text>
        <dbReference type="Rhea" id="RHEA:43100"/>
        <dbReference type="Rhea" id="RHEA-COMP:10339"/>
        <dbReference type="Rhea" id="RHEA-COMP:10340"/>
        <dbReference type="ChEBI" id="CHEBI:15378"/>
        <dbReference type="ChEBI" id="CHEBI:57856"/>
        <dbReference type="ChEBI" id="CHEBI:59789"/>
        <dbReference type="ChEBI" id="CHEBI:65315"/>
        <dbReference type="ChEBI" id="CHEBI:74478"/>
        <dbReference type="EC" id="2.1.1.211"/>
    </reaction>
</comment>
<dbReference type="PANTHER" id="PTHR21210">
    <property type="entry name" value="TRNA (URACIL-O(2)-)-METHYLTRANSFERASE-RELATED"/>
    <property type="match status" value="1"/>
</dbReference>
<accession>W2RUG9</accession>
<dbReference type="eggNOG" id="KOG3790">
    <property type="taxonomic scope" value="Eukaryota"/>
</dbReference>
<keyword evidence="6 11" id="KW-0489">Methyltransferase</keyword>
<dbReference type="HOGENOM" id="CLU_018580_0_0_1"/>
<evidence type="ECO:0000256" key="9">
    <source>
        <dbReference type="ARBA" id="ARBA00022694"/>
    </source>
</evidence>
<evidence type="ECO:0000256" key="4">
    <source>
        <dbReference type="ARBA" id="ARBA00017788"/>
    </source>
</evidence>
<evidence type="ECO:0000256" key="10">
    <source>
        <dbReference type="ARBA" id="ARBA00047957"/>
    </source>
</evidence>
<feature type="region of interest" description="Disordered" evidence="12">
    <location>
        <begin position="460"/>
        <end position="493"/>
    </location>
</feature>
<dbReference type="GO" id="GO:0141101">
    <property type="term" value="F:tRNA(Ser) (uridine(44)-2'-O-)-methyltransferase activity"/>
    <property type="evidence" value="ECO:0007669"/>
    <property type="project" value="UniProtKB-EC"/>
</dbReference>
<feature type="region of interest" description="Disordered" evidence="12">
    <location>
        <begin position="601"/>
        <end position="643"/>
    </location>
</feature>
<evidence type="ECO:0000256" key="1">
    <source>
        <dbReference type="ARBA" id="ARBA00004496"/>
    </source>
</evidence>